<organism evidence="1 2">
    <name type="scientific">Marinilactibacillus psychrotolerans</name>
    <dbReference type="NCBI Taxonomy" id="191770"/>
    <lineage>
        <taxon>Bacteria</taxon>
        <taxon>Bacillati</taxon>
        <taxon>Bacillota</taxon>
        <taxon>Bacilli</taxon>
        <taxon>Lactobacillales</taxon>
        <taxon>Carnobacteriaceae</taxon>
        <taxon>Marinilactibacillus</taxon>
    </lineage>
</organism>
<sequence>MGNELNYFLFKNEQYYLKDDKSSTKAFYIAFLLLKYRRIVCEN</sequence>
<comment type="caution">
    <text evidence="1">The sequence shown here is derived from an EMBL/GenBank/DDBJ whole genome shotgun (WGS) entry which is preliminary data.</text>
</comment>
<accession>A0AAV3WU34</accession>
<dbReference type="AlphaFoldDB" id="A0AAV3WU34"/>
<proteinExistence type="predicted"/>
<protein>
    <submittedName>
        <fullName evidence="1">Uncharacterized protein</fullName>
    </submittedName>
</protein>
<evidence type="ECO:0000313" key="2">
    <source>
        <dbReference type="Proteomes" id="UP000887127"/>
    </source>
</evidence>
<evidence type="ECO:0000313" key="1">
    <source>
        <dbReference type="EMBL" id="GEQ35638.1"/>
    </source>
</evidence>
<reference evidence="1" key="1">
    <citation type="submission" date="2019-08" db="EMBL/GenBank/DDBJ databases">
        <title>Marinilactibacillus psychrotolerans M13-2T whole genome sequencing project.</title>
        <authorList>
            <person name="Ishikawa M."/>
            <person name="Suzuki T."/>
            <person name="Matsutani M."/>
        </authorList>
    </citation>
    <scope>NUCLEOTIDE SEQUENCE</scope>
    <source>
        <strain evidence="1">M13-2T</strain>
    </source>
</reference>
<name>A0AAV3WU34_9LACT</name>
<gene>
    <name evidence="1" type="ORF">M132T_11460</name>
</gene>
<dbReference type="Proteomes" id="UP000887127">
    <property type="component" value="Unassembled WGS sequence"/>
</dbReference>
<dbReference type="EMBL" id="BKBI01000007">
    <property type="protein sequence ID" value="GEQ35638.1"/>
    <property type="molecule type" value="Genomic_DNA"/>
</dbReference>